<reference evidence="2 3" key="1">
    <citation type="journal article" date="2019" name="Commun. Biol.">
        <title>The bagworm genome reveals a unique fibroin gene that provides high tensile strength.</title>
        <authorList>
            <person name="Kono N."/>
            <person name="Nakamura H."/>
            <person name="Ohtoshi R."/>
            <person name="Tomita M."/>
            <person name="Numata K."/>
            <person name="Arakawa K."/>
        </authorList>
    </citation>
    <scope>NUCLEOTIDE SEQUENCE [LARGE SCALE GENOMIC DNA]</scope>
</reference>
<proteinExistence type="predicted"/>
<dbReference type="OrthoDB" id="411871at2759"/>
<dbReference type="InterPro" id="IPR043502">
    <property type="entry name" value="DNA/RNA_pol_sf"/>
</dbReference>
<dbReference type="PANTHER" id="PTHR19446">
    <property type="entry name" value="REVERSE TRANSCRIPTASES"/>
    <property type="match status" value="1"/>
</dbReference>
<evidence type="ECO:0000313" key="3">
    <source>
        <dbReference type="Proteomes" id="UP000299102"/>
    </source>
</evidence>
<dbReference type="AlphaFoldDB" id="A0A4C2A790"/>
<dbReference type="EMBL" id="BGZK01002665">
    <property type="protein sequence ID" value="GBP95672.1"/>
    <property type="molecule type" value="Genomic_DNA"/>
</dbReference>
<keyword evidence="3" id="KW-1185">Reference proteome</keyword>
<name>A0A4C2A790_EUMVA</name>
<dbReference type="GO" id="GO:0071897">
    <property type="term" value="P:DNA biosynthetic process"/>
    <property type="evidence" value="ECO:0007669"/>
    <property type="project" value="UniProtKB-ARBA"/>
</dbReference>
<comment type="caution">
    <text evidence="2">The sequence shown here is derived from an EMBL/GenBank/DDBJ whole genome shotgun (WGS) entry which is preliminary data.</text>
</comment>
<protein>
    <submittedName>
        <fullName evidence="2">115 kDa protein in type-1 retrotransposable element R1DM</fullName>
    </submittedName>
</protein>
<gene>
    <name evidence="2" type="ORF">EVAR_67878_1</name>
</gene>
<feature type="domain" description="Reverse transcriptase" evidence="1">
    <location>
        <begin position="27"/>
        <end position="133"/>
    </location>
</feature>
<dbReference type="STRING" id="151549.A0A4C2A790"/>
<dbReference type="SUPFAM" id="SSF56672">
    <property type="entry name" value="DNA/RNA polymerases"/>
    <property type="match status" value="1"/>
</dbReference>
<evidence type="ECO:0000259" key="1">
    <source>
        <dbReference type="Pfam" id="PF00078"/>
    </source>
</evidence>
<sequence length="219" mass="24576">MYRKCIAEGVFPDVWKAGRLVVLPKGGDRPASDPKAYRPLTLLPIMGKLLERIVVKCLGPGILHSHSAQHGFTRGRSTASALTEITGAVRASASKYVQLIFLDISCAFDNAWWPMILIKLKLRGCPPNLYKLMTDYFTDRCIYLVDRWWPGRGRRLPIPDKCKLIAYADDVMTVIEGDSRAEIERTGSVLLEAVAAWGRRNQQAFSPQKSRTMTARGRL</sequence>
<dbReference type="Pfam" id="PF00078">
    <property type="entry name" value="RVT_1"/>
    <property type="match status" value="1"/>
</dbReference>
<evidence type="ECO:0000313" key="2">
    <source>
        <dbReference type="EMBL" id="GBP95672.1"/>
    </source>
</evidence>
<accession>A0A4C2A790</accession>
<dbReference type="Proteomes" id="UP000299102">
    <property type="component" value="Unassembled WGS sequence"/>
</dbReference>
<organism evidence="2 3">
    <name type="scientific">Eumeta variegata</name>
    <name type="common">Bagworm moth</name>
    <name type="synonym">Eumeta japonica</name>
    <dbReference type="NCBI Taxonomy" id="151549"/>
    <lineage>
        <taxon>Eukaryota</taxon>
        <taxon>Metazoa</taxon>
        <taxon>Ecdysozoa</taxon>
        <taxon>Arthropoda</taxon>
        <taxon>Hexapoda</taxon>
        <taxon>Insecta</taxon>
        <taxon>Pterygota</taxon>
        <taxon>Neoptera</taxon>
        <taxon>Endopterygota</taxon>
        <taxon>Lepidoptera</taxon>
        <taxon>Glossata</taxon>
        <taxon>Ditrysia</taxon>
        <taxon>Tineoidea</taxon>
        <taxon>Psychidae</taxon>
        <taxon>Oiketicinae</taxon>
        <taxon>Eumeta</taxon>
    </lineage>
</organism>
<dbReference type="CDD" id="cd01650">
    <property type="entry name" value="RT_nLTR_like"/>
    <property type="match status" value="1"/>
</dbReference>
<dbReference type="InterPro" id="IPR000477">
    <property type="entry name" value="RT_dom"/>
</dbReference>